<feature type="compositionally biased region" description="Polar residues" evidence="7">
    <location>
        <begin position="21"/>
        <end position="31"/>
    </location>
</feature>
<dbReference type="OrthoDB" id="20524at2759"/>
<keyword evidence="5 6" id="KW-0067">ATP-binding</keyword>
<dbReference type="InterPro" id="IPR000719">
    <property type="entry name" value="Prot_kinase_dom"/>
</dbReference>
<keyword evidence="3 6" id="KW-0547">Nucleotide-binding</keyword>
<dbReference type="InterPro" id="IPR017441">
    <property type="entry name" value="Protein_kinase_ATP_BS"/>
</dbReference>
<dbReference type="GO" id="GO:0005634">
    <property type="term" value="C:nucleus"/>
    <property type="evidence" value="ECO:0007669"/>
    <property type="project" value="TreeGrafter"/>
</dbReference>
<evidence type="ECO:0000259" key="8">
    <source>
        <dbReference type="PROSITE" id="PS50011"/>
    </source>
</evidence>
<dbReference type="PROSITE" id="PS00108">
    <property type="entry name" value="PROTEIN_KINASE_ST"/>
    <property type="match status" value="1"/>
</dbReference>
<dbReference type="Gene3D" id="1.10.510.10">
    <property type="entry name" value="Transferase(Phosphotransferase) domain 1"/>
    <property type="match status" value="1"/>
</dbReference>
<dbReference type="GO" id="GO:0033316">
    <property type="term" value="P:meiotic spindle assembly checkpoint signaling"/>
    <property type="evidence" value="ECO:0007669"/>
    <property type="project" value="TreeGrafter"/>
</dbReference>
<evidence type="ECO:0000256" key="2">
    <source>
        <dbReference type="ARBA" id="ARBA00022679"/>
    </source>
</evidence>
<accession>A0A067RKG7</accession>
<keyword evidence="1" id="KW-0723">Serine/threonine-protein kinase</keyword>
<keyword evidence="4 9" id="KW-0418">Kinase</keyword>
<protein>
    <submittedName>
        <fullName evidence="9">Dual specificity protein kinase TTK</fullName>
    </submittedName>
</protein>
<dbReference type="PROSITE" id="PS50011">
    <property type="entry name" value="PROTEIN_KINASE_DOM"/>
    <property type="match status" value="1"/>
</dbReference>
<dbReference type="EMBL" id="KK852460">
    <property type="protein sequence ID" value="KDR23513.1"/>
    <property type="molecule type" value="Genomic_DNA"/>
</dbReference>
<dbReference type="GO" id="GO:0004712">
    <property type="term" value="F:protein serine/threonine/tyrosine kinase activity"/>
    <property type="evidence" value="ECO:0007669"/>
    <property type="project" value="TreeGrafter"/>
</dbReference>
<name>A0A067RKG7_ZOONE</name>
<dbReference type="Pfam" id="PF00069">
    <property type="entry name" value="Pkinase"/>
    <property type="match status" value="1"/>
</dbReference>
<dbReference type="InParanoid" id="A0A067RKG7"/>
<dbReference type="PROSITE" id="PS00107">
    <property type="entry name" value="PROTEIN_KINASE_ATP"/>
    <property type="match status" value="1"/>
</dbReference>
<sequence>MYGQYGQCGLLSVYDGDSSNSGSLSFPGATSNRKKKRGSLLGRMGRTTPPVRVLPLLKALKDMGKDERNYNTHDADDMPFMSLHSDLSHDGDDGATPKNNSFLYYSDKKNMDSESQLCSNAGVQLNWEMTDRSIIMEETQISNQFQHYNHHQMWSEEYENIVPESQAVDQTSEAYKTYKHINNPDKGSVISGREVSAHSEYPCSNIVSTNLQEERIVNTYDSGNSQDTLLGQKAKTVELFQEEVHGCDSKPDKDFLPSQSRDPIYSEYPCASSLSTNRQQEIIFNNCESSNNVDICLGQEVKKAEAFHEEVHNSSALCVKKEYEKMHMGPTVMCSSVKANRGIVLRNIINHKDVLNTRMNSVDVRGNSKIIPASDENLKQMDIKYVTNKENEIGLFASKTDAFNVTPARNNPLVNKNPIFGSNPVLLSKERGFEMSARKDISMQKQFDDRVESYTPFCNVNTVENTPLLDSIEQVKRKVQEDDRNFKLNCVGFITNKQNFQLPARKDITPENQILHSVAGRALSKINAMENATKLDVIPEEQAHQIEEVCSHSGSLNKSSSKTVQEYLTESKKELSVISAQGNNSVGKSFAAYEDSKMQQPVQSKSRFELVYKQDQNMALKSAQSQDNYITVNGKSYKVQKILGKGGSSQVFDVLDPNTRQELAMKCVNLSVAEPSIAQGYLNEIALLRRLQGSDTVICMTDFEYEEEKQMLYVVMEKGETDLSRLIKNISKTNQIPIITVLYYWNEMLRAVKNIHANGIIHSDLKPANFLLVSGRMKLIDFGIASSVQSDMTSVIKDAQAGTFNYMSPEAIQATHSTNGNQSGFKISYKSDIWSLGCILYNLLYGKTPFQHIVQPWAKAAAITNPSHTVEYPNTRNDCPPLLLEIVQLCLSYDPKKRPTAAQLLELPYVNYAHIKIL</sequence>
<keyword evidence="2" id="KW-0808">Transferase</keyword>
<evidence type="ECO:0000256" key="5">
    <source>
        <dbReference type="ARBA" id="ARBA00022840"/>
    </source>
</evidence>
<reference evidence="9 10" key="1">
    <citation type="journal article" date="2014" name="Nat. Commun.">
        <title>Molecular traces of alternative social organization in a termite genome.</title>
        <authorList>
            <person name="Terrapon N."/>
            <person name="Li C."/>
            <person name="Robertson H.M."/>
            <person name="Ji L."/>
            <person name="Meng X."/>
            <person name="Booth W."/>
            <person name="Chen Z."/>
            <person name="Childers C.P."/>
            <person name="Glastad K.M."/>
            <person name="Gokhale K."/>
            <person name="Gowin J."/>
            <person name="Gronenberg W."/>
            <person name="Hermansen R.A."/>
            <person name="Hu H."/>
            <person name="Hunt B.G."/>
            <person name="Huylmans A.K."/>
            <person name="Khalil S.M."/>
            <person name="Mitchell R.D."/>
            <person name="Munoz-Torres M.C."/>
            <person name="Mustard J.A."/>
            <person name="Pan H."/>
            <person name="Reese J.T."/>
            <person name="Scharf M.E."/>
            <person name="Sun F."/>
            <person name="Vogel H."/>
            <person name="Xiao J."/>
            <person name="Yang W."/>
            <person name="Yang Z."/>
            <person name="Yang Z."/>
            <person name="Zhou J."/>
            <person name="Zhu J."/>
            <person name="Brent C.S."/>
            <person name="Elsik C.G."/>
            <person name="Goodisman M.A."/>
            <person name="Liberles D.A."/>
            <person name="Roe R.M."/>
            <person name="Vargo E.L."/>
            <person name="Vilcinskas A."/>
            <person name="Wang J."/>
            <person name="Bornberg-Bauer E."/>
            <person name="Korb J."/>
            <person name="Zhang G."/>
            <person name="Liebig J."/>
        </authorList>
    </citation>
    <scope>NUCLEOTIDE SEQUENCE [LARGE SCALE GENOMIC DNA]</scope>
    <source>
        <tissue evidence="9">Whole organism</tissue>
    </source>
</reference>
<dbReference type="FunFam" id="3.30.200.20:FF:000131">
    <property type="entry name" value="Dual specificity protein kinase TTK"/>
    <property type="match status" value="1"/>
</dbReference>
<dbReference type="CDD" id="cd14131">
    <property type="entry name" value="PKc_Mps1"/>
    <property type="match status" value="1"/>
</dbReference>
<dbReference type="GO" id="GO:0034501">
    <property type="term" value="P:protein localization to kinetochore"/>
    <property type="evidence" value="ECO:0007669"/>
    <property type="project" value="TreeGrafter"/>
</dbReference>
<dbReference type="InterPro" id="IPR027084">
    <property type="entry name" value="Mps1_cat"/>
</dbReference>
<dbReference type="Gene3D" id="3.30.200.20">
    <property type="entry name" value="Phosphorylase Kinase, domain 1"/>
    <property type="match status" value="1"/>
</dbReference>
<dbReference type="GO" id="GO:0007094">
    <property type="term" value="P:mitotic spindle assembly checkpoint signaling"/>
    <property type="evidence" value="ECO:0007669"/>
    <property type="project" value="TreeGrafter"/>
</dbReference>
<feature type="binding site" evidence="6">
    <location>
        <position position="666"/>
    </location>
    <ligand>
        <name>ATP</name>
        <dbReference type="ChEBI" id="CHEBI:30616"/>
    </ligand>
</feature>
<dbReference type="SMART" id="SM00220">
    <property type="entry name" value="S_TKc"/>
    <property type="match status" value="1"/>
</dbReference>
<evidence type="ECO:0000256" key="7">
    <source>
        <dbReference type="SAM" id="MobiDB-lite"/>
    </source>
</evidence>
<dbReference type="GO" id="GO:0005524">
    <property type="term" value="F:ATP binding"/>
    <property type="evidence" value="ECO:0007669"/>
    <property type="project" value="UniProtKB-UniRule"/>
</dbReference>
<dbReference type="SUPFAM" id="SSF56112">
    <property type="entry name" value="Protein kinase-like (PK-like)"/>
    <property type="match status" value="1"/>
</dbReference>
<organism evidence="9 10">
    <name type="scientific">Zootermopsis nevadensis</name>
    <name type="common">Dampwood termite</name>
    <dbReference type="NCBI Taxonomy" id="136037"/>
    <lineage>
        <taxon>Eukaryota</taxon>
        <taxon>Metazoa</taxon>
        <taxon>Ecdysozoa</taxon>
        <taxon>Arthropoda</taxon>
        <taxon>Hexapoda</taxon>
        <taxon>Insecta</taxon>
        <taxon>Pterygota</taxon>
        <taxon>Neoptera</taxon>
        <taxon>Polyneoptera</taxon>
        <taxon>Dictyoptera</taxon>
        <taxon>Blattodea</taxon>
        <taxon>Blattoidea</taxon>
        <taxon>Termitoidae</taxon>
        <taxon>Termopsidae</taxon>
        <taxon>Zootermopsis</taxon>
    </lineage>
</organism>
<dbReference type="GO" id="GO:0004674">
    <property type="term" value="F:protein serine/threonine kinase activity"/>
    <property type="evidence" value="ECO:0007669"/>
    <property type="project" value="UniProtKB-KW"/>
</dbReference>
<evidence type="ECO:0000313" key="9">
    <source>
        <dbReference type="EMBL" id="KDR23513.1"/>
    </source>
</evidence>
<dbReference type="PANTHER" id="PTHR22974:SF21">
    <property type="entry name" value="DUAL SPECIFICITY PROTEIN KINASE TTK"/>
    <property type="match status" value="1"/>
</dbReference>
<dbReference type="STRING" id="136037.A0A067RKG7"/>
<evidence type="ECO:0000256" key="4">
    <source>
        <dbReference type="ARBA" id="ARBA00022777"/>
    </source>
</evidence>
<evidence type="ECO:0000256" key="1">
    <source>
        <dbReference type="ARBA" id="ARBA00022527"/>
    </source>
</evidence>
<evidence type="ECO:0000256" key="3">
    <source>
        <dbReference type="ARBA" id="ARBA00022741"/>
    </source>
</evidence>
<feature type="region of interest" description="Disordered" evidence="7">
    <location>
        <begin position="21"/>
        <end position="47"/>
    </location>
</feature>
<dbReference type="GO" id="GO:0098813">
    <property type="term" value="P:nuclear chromosome segregation"/>
    <property type="evidence" value="ECO:0007669"/>
    <property type="project" value="UniProtKB-ARBA"/>
</dbReference>
<evidence type="ECO:0000313" key="10">
    <source>
        <dbReference type="Proteomes" id="UP000027135"/>
    </source>
</evidence>
<dbReference type="InterPro" id="IPR011009">
    <property type="entry name" value="Kinase-like_dom_sf"/>
</dbReference>
<gene>
    <name evidence="9" type="ORF">L798_08719</name>
</gene>
<dbReference type="PANTHER" id="PTHR22974">
    <property type="entry name" value="MIXED LINEAGE PROTEIN KINASE"/>
    <property type="match status" value="1"/>
</dbReference>
<evidence type="ECO:0000256" key="6">
    <source>
        <dbReference type="PROSITE-ProRule" id="PRU10141"/>
    </source>
</evidence>
<dbReference type="eggNOG" id="KOG0596">
    <property type="taxonomic scope" value="Eukaryota"/>
</dbReference>
<dbReference type="Proteomes" id="UP000027135">
    <property type="component" value="Unassembled WGS sequence"/>
</dbReference>
<dbReference type="InterPro" id="IPR008271">
    <property type="entry name" value="Ser/Thr_kinase_AS"/>
</dbReference>
<feature type="domain" description="Protein kinase" evidence="8">
    <location>
        <begin position="637"/>
        <end position="910"/>
    </location>
</feature>
<keyword evidence="10" id="KW-1185">Reference proteome</keyword>
<dbReference type="AlphaFoldDB" id="A0A067RKG7"/>
<proteinExistence type="predicted"/>
<dbReference type="GO" id="GO:0000776">
    <property type="term" value="C:kinetochore"/>
    <property type="evidence" value="ECO:0007669"/>
    <property type="project" value="TreeGrafter"/>
</dbReference>